<dbReference type="RefSeq" id="WP_004283375.1">
    <property type="nucleotide sequence ID" value="NZ_CAUJRG010000008.1"/>
</dbReference>
<dbReference type="NCBIfam" id="TIGR01988">
    <property type="entry name" value="Ubi-OHases"/>
    <property type="match status" value="1"/>
</dbReference>
<dbReference type="Pfam" id="PF01494">
    <property type="entry name" value="FAD_binding_3"/>
    <property type="match status" value="1"/>
</dbReference>
<dbReference type="InterPro" id="IPR010971">
    <property type="entry name" value="UbiH/COQ6"/>
</dbReference>
<evidence type="ECO:0000256" key="6">
    <source>
        <dbReference type="ARBA" id="ARBA00023002"/>
    </source>
</evidence>
<dbReference type="STRING" id="28091.SAMEA3174300_00616"/>
<comment type="pathway">
    <text evidence="2">Cofactor biosynthesis; ubiquinone biosynthesis.</text>
</comment>
<keyword evidence="5" id="KW-0274">FAD</keyword>
<reference evidence="10 11" key="1">
    <citation type="submission" date="2018-12" db="EMBL/GenBank/DDBJ databases">
        <authorList>
            <consortium name="Pathogen Informatics"/>
        </authorList>
    </citation>
    <scope>NUCLEOTIDE SEQUENCE [LARGE SCALE GENOMIC DNA]</scope>
    <source>
        <strain evidence="10 11">NCTC12742</strain>
    </source>
</reference>
<comment type="cofactor">
    <cofactor evidence="1">
        <name>FAD</name>
        <dbReference type="ChEBI" id="CHEBI:57692"/>
    </cofactor>
</comment>
<dbReference type="PANTHER" id="PTHR43876:SF7">
    <property type="entry name" value="UBIQUINONE BIOSYNTHESIS MONOOXYGENASE COQ6, MITOCHONDRIAL"/>
    <property type="match status" value="1"/>
</dbReference>
<dbReference type="InterPro" id="IPR002938">
    <property type="entry name" value="FAD-bd"/>
</dbReference>
<evidence type="ECO:0000256" key="3">
    <source>
        <dbReference type="ARBA" id="ARBA00005349"/>
    </source>
</evidence>
<dbReference type="AlphaFoldDB" id="A0A3S5B6B3"/>
<dbReference type="Gene3D" id="3.50.50.60">
    <property type="entry name" value="FAD/NAD(P)-binding domain"/>
    <property type="match status" value="2"/>
</dbReference>
<keyword evidence="6 10" id="KW-0560">Oxidoreductase</keyword>
<evidence type="ECO:0000256" key="5">
    <source>
        <dbReference type="ARBA" id="ARBA00022827"/>
    </source>
</evidence>
<sequence length="388" mass="42514">MNPISTQQYDAVIIGGGLVGAAAAIALARQGRKVALVEIRPPQTDTEKLLQGWDARIYAVSPANRTFLQSLNAWPSENRVQAVAKMDVRGDNGGRIEFSADDIHGNRLTSIIENRWLLASLWRQIKAWDIPVFTETAVSLSSDFQTASVTLADGTTLNTRLIIGADGANSWVRKQAGIETRCDAYGHHGVVSNFHTEKDHHGTAFQWFKNGEVLAYLPLPDKKISIVWSTAEPEKLTSLSPQALAAAVTAQGEQVLGTLSPLSPAFSFNLVLRRPTSTVGTRIMLIGDAAHTIHPLAGQGVNLGFGDVIEFCNLSRNQPDIGAHRLLQRYAQNRLEPVRTMQMGCDGLFKLFGNNILPAQSWLRNTGLNMVNDLPWLKNRLIRHAMGL</sequence>
<protein>
    <submittedName>
        <fullName evidence="10">Monooxygenase</fullName>
        <ecNumber evidence="10">1.14.13.-</ecNumber>
    </submittedName>
</protein>
<dbReference type="UniPathway" id="UPA00232"/>
<dbReference type="GO" id="GO:0004497">
    <property type="term" value="F:monooxygenase activity"/>
    <property type="evidence" value="ECO:0007669"/>
    <property type="project" value="UniProtKB-KW"/>
</dbReference>
<evidence type="ECO:0000256" key="2">
    <source>
        <dbReference type="ARBA" id="ARBA00004749"/>
    </source>
</evidence>
<dbReference type="InterPro" id="IPR051205">
    <property type="entry name" value="UbiH/COQ6_monooxygenase"/>
</dbReference>
<dbReference type="Proteomes" id="UP000272771">
    <property type="component" value="Chromosome"/>
</dbReference>
<dbReference type="GO" id="GO:0006744">
    <property type="term" value="P:ubiquinone biosynthetic process"/>
    <property type="evidence" value="ECO:0007669"/>
    <property type="project" value="UniProtKB-UniPathway"/>
</dbReference>
<accession>A0A3S5B6B3</accession>
<dbReference type="Pfam" id="PF01266">
    <property type="entry name" value="DAO"/>
    <property type="match status" value="1"/>
</dbReference>
<dbReference type="OrthoDB" id="9769565at2"/>
<feature type="domain" description="FAD dependent oxidoreductase" evidence="8">
    <location>
        <begin position="10"/>
        <end position="40"/>
    </location>
</feature>
<evidence type="ECO:0000256" key="1">
    <source>
        <dbReference type="ARBA" id="ARBA00001974"/>
    </source>
</evidence>
<dbReference type="SUPFAM" id="SSF51905">
    <property type="entry name" value="FAD/NAD(P)-binding domain"/>
    <property type="match status" value="1"/>
</dbReference>
<comment type="similarity">
    <text evidence="3">Belongs to the UbiH/COQ6 family.</text>
</comment>
<dbReference type="PRINTS" id="PR00420">
    <property type="entry name" value="RNGMNOXGNASE"/>
</dbReference>
<dbReference type="GO" id="GO:0071949">
    <property type="term" value="F:FAD binding"/>
    <property type="evidence" value="ECO:0007669"/>
    <property type="project" value="InterPro"/>
</dbReference>
<dbReference type="EC" id="1.14.13.-" evidence="10"/>
<dbReference type="InterPro" id="IPR018168">
    <property type="entry name" value="Ubi_Hdrlase_CS"/>
</dbReference>
<feature type="domain" description="FAD-binding" evidence="9">
    <location>
        <begin position="138"/>
        <end position="338"/>
    </location>
</feature>
<dbReference type="InterPro" id="IPR036188">
    <property type="entry name" value="FAD/NAD-bd_sf"/>
</dbReference>
<organism evidence="10 11">
    <name type="scientific">Neisseria weaveri</name>
    <dbReference type="NCBI Taxonomy" id="28091"/>
    <lineage>
        <taxon>Bacteria</taxon>
        <taxon>Pseudomonadati</taxon>
        <taxon>Pseudomonadota</taxon>
        <taxon>Betaproteobacteria</taxon>
        <taxon>Neisseriales</taxon>
        <taxon>Neisseriaceae</taxon>
        <taxon>Neisseria</taxon>
    </lineage>
</organism>
<name>A0A3S5B6B3_9NEIS</name>
<keyword evidence="7 10" id="KW-0503">Monooxygenase</keyword>
<evidence type="ECO:0000259" key="9">
    <source>
        <dbReference type="Pfam" id="PF01494"/>
    </source>
</evidence>
<evidence type="ECO:0000313" key="11">
    <source>
        <dbReference type="Proteomes" id="UP000272771"/>
    </source>
</evidence>
<dbReference type="InterPro" id="IPR006076">
    <property type="entry name" value="FAD-dep_OxRdtase"/>
</dbReference>
<evidence type="ECO:0000259" key="8">
    <source>
        <dbReference type="Pfam" id="PF01266"/>
    </source>
</evidence>
<dbReference type="EMBL" id="LR134533">
    <property type="protein sequence ID" value="VEJ52135.1"/>
    <property type="molecule type" value="Genomic_DNA"/>
</dbReference>
<keyword evidence="4" id="KW-0285">Flavoprotein</keyword>
<gene>
    <name evidence="10" type="primary">ubiF</name>
    <name evidence="10" type="ORF">NCTC12742_02049</name>
</gene>
<proteinExistence type="inferred from homology"/>
<dbReference type="PANTHER" id="PTHR43876">
    <property type="entry name" value="UBIQUINONE BIOSYNTHESIS MONOOXYGENASE COQ6, MITOCHONDRIAL"/>
    <property type="match status" value="1"/>
</dbReference>
<evidence type="ECO:0000256" key="7">
    <source>
        <dbReference type="ARBA" id="ARBA00023033"/>
    </source>
</evidence>
<evidence type="ECO:0000256" key="4">
    <source>
        <dbReference type="ARBA" id="ARBA00022630"/>
    </source>
</evidence>
<evidence type="ECO:0000313" key="10">
    <source>
        <dbReference type="EMBL" id="VEJ52135.1"/>
    </source>
</evidence>
<dbReference type="PROSITE" id="PS01304">
    <property type="entry name" value="UBIH"/>
    <property type="match status" value="1"/>
</dbReference>
<dbReference type="GO" id="GO:0016705">
    <property type="term" value="F:oxidoreductase activity, acting on paired donors, with incorporation or reduction of molecular oxygen"/>
    <property type="evidence" value="ECO:0007669"/>
    <property type="project" value="InterPro"/>
</dbReference>
<keyword evidence="11" id="KW-1185">Reference proteome</keyword>